<dbReference type="EMBL" id="JAQGDS010000002">
    <property type="protein sequence ID" value="KAJ6263205.1"/>
    <property type="molecule type" value="Genomic_DNA"/>
</dbReference>
<proteinExistence type="predicted"/>
<evidence type="ECO:0000256" key="2">
    <source>
        <dbReference type="SAM" id="SignalP"/>
    </source>
</evidence>
<organism evidence="3 4">
    <name type="scientific">Drechslerella dactyloides</name>
    <name type="common">Nematode-trapping fungus</name>
    <name type="synonym">Arthrobotrys dactyloides</name>
    <dbReference type="NCBI Taxonomy" id="74499"/>
    <lineage>
        <taxon>Eukaryota</taxon>
        <taxon>Fungi</taxon>
        <taxon>Dikarya</taxon>
        <taxon>Ascomycota</taxon>
        <taxon>Pezizomycotina</taxon>
        <taxon>Orbiliomycetes</taxon>
        <taxon>Orbiliales</taxon>
        <taxon>Orbiliaceae</taxon>
        <taxon>Drechslerella</taxon>
    </lineage>
</organism>
<keyword evidence="2" id="KW-0732">Signal</keyword>
<evidence type="ECO:0000313" key="3">
    <source>
        <dbReference type="EMBL" id="KAJ6263205.1"/>
    </source>
</evidence>
<accession>A0AAD6J4M5</accession>
<feature type="chain" id="PRO_5042079246" evidence="2">
    <location>
        <begin position="20"/>
        <end position="190"/>
    </location>
</feature>
<protein>
    <submittedName>
        <fullName evidence="3">Uncharacterized protein</fullName>
    </submittedName>
</protein>
<feature type="transmembrane region" description="Helical" evidence="1">
    <location>
        <begin position="166"/>
        <end position="189"/>
    </location>
</feature>
<gene>
    <name evidence="3" type="ORF">Dda_1766</name>
</gene>
<sequence>MLLVASILSLLALSSPVAAKAKPDGLTVTLFPALPVVTEINQKSYVAASVLTPYNSADGTTASIVWGFGQKKAQGATTWDGDFYVQVTTWPAQSSQLLTYYTAPSPDAKTVTPVVEAACKVSSTAAATCQITPRGGAPTESVFNDKNIELYPFVFNSVPNIPGVSAAIRLVGGSFLGTVVASVAVVAIML</sequence>
<comment type="caution">
    <text evidence="3">The sequence shown here is derived from an EMBL/GenBank/DDBJ whole genome shotgun (WGS) entry which is preliminary data.</text>
</comment>
<evidence type="ECO:0000313" key="4">
    <source>
        <dbReference type="Proteomes" id="UP001221413"/>
    </source>
</evidence>
<dbReference type="AlphaFoldDB" id="A0AAD6J4M5"/>
<keyword evidence="1" id="KW-0812">Transmembrane</keyword>
<name>A0AAD6J4M5_DREDA</name>
<keyword evidence="1" id="KW-1133">Transmembrane helix</keyword>
<evidence type="ECO:0000256" key="1">
    <source>
        <dbReference type="SAM" id="Phobius"/>
    </source>
</evidence>
<keyword evidence="1" id="KW-0472">Membrane</keyword>
<feature type="signal peptide" evidence="2">
    <location>
        <begin position="1"/>
        <end position="19"/>
    </location>
</feature>
<reference evidence="3" key="1">
    <citation type="submission" date="2023-01" db="EMBL/GenBank/DDBJ databases">
        <title>The chitinases involved in constricting ring structure development in the nematode-trapping fungus Drechslerella dactyloides.</title>
        <authorList>
            <person name="Wang R."/>
            <person name="Zhang L."/>
            <person name="Tang P."/>
            <person name="Li S."/>
            <person name="Liang L."/>
        </authorList>
    </citation>
    <scope>NUCLEOTIDE SEQUENCE</scope>
    <source>
        <strain evidence="3">YMF1.00031</strain>
    </source>
</reference>
<keyword evidence="4" id="KW-1185">Reference proteome</keyword>
<dbReference type="Proteomes" id="UP001221413">
    <property type="component" value="Unassembled WGS sequence"/>
</dbReference>